<dbReference type="PhylomeDB" id="A0A0D2X099"/>
<dbReference type="GO" id="GO:0004674">
    <property type="term" value="F:protein serine/threonine kinase activity"/>
    <property type="evidence" value="ECO:0007669"/>
    <property type="project" value="UniProtKB-KW"/>
</dbReference>
<evidence type="ECO:0000313" key="15">
    <source>
        <dbReference type="Proteomes" id="UP000008743"/>
    </source>
</evidence>
<dbReference type="STRING" id="595528.A0A0D2X099"/>
<comment type="similarity">
    <text evidence="6">Belongs to the protein kinase superfamily. STE Ser/Thr protein kinase family. MAP kinase kinase subfamily.</text>
</comment>
<accession>A0A0D2X099</accession>
<dbReference type="PROSITE" id="PS50011">
    <property type="entry name" value="PROTEIN_KINASE_DOM"/>
    <property type="match status" value="1"/>
</dbReference>
<evidence type="ECO:0000256" key="9">
    <source>
        <dbReference type="ARBA" id="ARBA00049299"/>
    </source>
</evidence>
<feature type="domain" description="PB1" evidence="13">
    <location>
        <begin position="168"/>
        <end position="253"/>
    </location>
</feature>
<keyword evidence="1" id="KW-0723">Serine/threonine-protein kinase</keyword>
<evidence type="ECO:0000259" key="13">
    <source>
        <dbReference type="PROSITE" id="PS51745"/>
    </source>
</evidence>
<dbReference type="PROSITE" id="PS00108">
    <property type="entry name" value="PROTEIN_KINASE_ST"/>
    <property type="match status" value="1"/>
</dbReference>
<dbReference type="PROSITE" id="PS51745">
    <property type="entry name" value="PB1"/>
    <property type="match status" value="1"/>
</dbReference>
<evidence type="ECO:0000259" key="12">
    <source>
        <dbReference type="PROSITE" id="PS50011"/>
    </source>
</evidence>
<dbReference type="Pfam" id="PF00564">
    <property type="entry name" value="PB1"/>
    <property type="match status" value="1"/>
</dbReference>
<dbReference type="InterPro" id="IPR000270">
    <property type="entry name" value="PB1_dom"/>
</dbReference>
<evidence type="ECO:0000256" key="1">
    <source>
        <dbReference type="ARBA" id="ARBA00022527"/>
    </source>
</evidence>
<dbReference type="Proteomes" id="UP000008743">
    <property type="component" value="Unassembled WGS sequence"/>
</dbReference>
<dbReference type="PROSITE" id="PS00107">
    <property type="entry name" value="PROTEIN_KINASE_ATP"/>
    <property type="match status" value="1"/>
</dbReference>
<keyword evidence="2" id="KW-0808">Transferase</keyword>
<keyword evidence="4" id="KW-0418">Kinase</keyword>
<dbReference type="SMART" id="SM00220">
    <property type="entry name" value="S_TKc"/>
    <property type="match status" value="1"/>
</dbReference>
<comment type="catalytic activity">
    <reaction evidence="10">
        <text>L-tyrosyl-[protein] + ATP = O-phospho-L-tyrosyl-[protein] + ADP + H(+)</text>
        <dbReference type="Rhea" id="RHEA:10596"/>
        <dbReference type="Rhea" id="RHEA-COMP:10136"/>
        <dbReference type="Rhea" id="RHEA-COMP:20101"/>
        <dbReference type="ChEBI" id="CHEBI:15378"/>
        <dbReference type="ChEBI" id="CHEBI:30616"/>
        <dbReference type="ChEBI" id="CHEBI:46858"/>
        <dbReference type="ChEBI" id="CHEBI:61978"/>
        <dbReference type="ChEBI" id="CHEBI:456216"/>
        <dbReference type="EC" id="2.7.12.2"/>
    </reaction>
</comment>
<evidence type="ECO:0000256" key="2">
    <source>
        <dbReference type="ARBA" id="ARBA00022679"/>
    </source>
</evidence>
<evidence type="ECO:0000256" key="10">
    <source>
        <dbReference type="ARBA" id="ARBA00051693"/>
    </source>
</evidence>
<evidence type="ECO:0000256" key="11">
    <source>
        <dbReference type="PROSITE-ProRule" id="PRU10141"/>
    </source>
</evidence>
<keyword evidence="15" id="KW-1185">Reference proteome</keyword>
<dbReference type="InParanoid" id="A0A0D2X099"/>
<dbReference type="PANTHER" id="PTHR48013">
    <property type="entry name" value="DUAL SPECIFICITY MITOGEN-ACTIVATED PROTEIN KINASE KINASE 5-RELATED"/>
    <property type="match status" value="1"/>
</dbReference>
<sequence length="613" mass="66664">MDGQSSWPTLTTCLEIPIAEELVQISARMDINSMDLAKALAEAAANQAGGMGTGGLVAGDDASHPAYIAMDGSSGVYGASVNGLYGNWAADESQSQQQQQQQQQLLLQQQQQQQAHHQQQQQFVLGPGTMGMAATGSGSNSLDLAALAVRAAGSAPVSFRGISTESALITLNCVLPNGSARLIGLPLFTSFTQFLNMLMEEFGQPLTFEYVDEEGERIAVKNDSDLEEMMTMYFYLQSNPATAAPVTLHVQLNSTSRRNKNNLLSLKVDVSDMAAAQPSGHLQAGNENMPASHSMVPPVDADTVERFSRVRVIHEELQPLATLGHGASGTVQKVLHEPTGSILALKIIPLDPNLQVQQASAKQIITELDVLHKCESPDIITFYGAYFRDHCICMCMEYMDGGSLESMYKAIGTIPEPVLGRVIVSVVNGLVYLHNQFKILHRDVKPSNILLNTRGEIKLCDFGVSGKLENSMAQTFVGTNAYMAPERIRGAPYTVRSDVWSLGISIVEMATGRFPYPQDTSNTARQLNTFELLYSIVEEPVPRLSDDAFSPELIDFVRCCLVKQQDQRPTPLLLQVWNAIPLASNPGVLSSNPLFALCSTRVIRSTCPRRLST</sequence>
<dbReference type="OrthoDB" id="10252354at2759"/>
<dbReference type="SUPFAM" id="SSF54277">
    <property type="entry name" value="CAD &amp; PB1 domains"/>
    <property type="match status" value="1"/>
</dbReference>
<dbReference type="InterPro" id="IPR053793">
    <property type="entry name" value="PB1-like"/>
</dbReference>
<evidence type="ECO:0000313" key="14">
    <source>
        <dbReference type="EMBL" id="KJE88689.1"/>
    </source>
</evidence>
<evidence type="ECO:0000256" key="3">
    <source>
        <dbReference type="ARBA" id="ARBA00022741"/>
    </source>
</evidence>
<dbReference type="SMART" id="SM00666">
    <property type="entry name" value="PB1"/>
    <property type="match status" value="1"/>
</dbReference>
<dbReference type="InterPro" id="IPR008271">
    <property type="entry name" value="Ser/Thr_kinase_AS"/>
</dbReference>
<gene>
    <name evidence="14" type="ORF">CAOG_000295</name>
</gene>
<proteinExistence type="inferred from homology"/>
<dbReference type="GO" id="GO:0004708">
    <property type="term" value="F:MAP kinase kinase activity"/>
    <property type="evidence" value="ECO:0007669"/>
    <property type="project" value="UniProtKB-EC"/>
</dbReference>
<evidence type="ECO:0000256" key="4">
    <source>
        <dbReference type="ARBA" id="ARBA00022777"/>
    </source>
</evidence>
<dbReference type="EC" id="2.7.12.2" evidence="7"/>
<feature type="binding site" evidence="11">
    <location>
        <position position="346"/>
    </location>
    <ligand>
        <name>ATP</name>
        <dbReference type="ChEBI" id="CHEBI:30616"/>
    </ligand>
</feature>
<dbReference type="AlphaFoldDB" id="A0A0D2X099"/>
<dbReference type="GO" id="GO:0005524">
    <property type="term" value="F:ATP binding"/>
    <property type="evidence" value="ECO:0007669"/>
    <property type="project" value="UniProtKB-UniRule"/>
</dbReference>
<comment type="catalytic activity">
    <reaction evidence="8">
        <text>L-seryl-[protein] + ATP = O-phospho-L-seryl-[protein] + ADP + H(+)</text>
        <dbReference type="Rhea" id="RHEA:17989"/>
        <dbReference type="Rhea" id="RHEA-COMP:9863"/>
        <dbReference type="Rhea" id="RHEA-COMP:11604"/>
        <dbReference type="ChEBI" id="CHEBI:15378"/>
        <dbReference type="ChEBI" id="CHEBI:29999"/>
        <dbReference type="ChEBI" id="CHEBI:30616"/>
        <dbReference type="ChEBI" id="CHEBI:83421"/>
        <dbReference type="ChEBI" id="CHEBI:456216"/>
        <dbReference type="EC" id="2.7.12.2"/>
    </reaction>
</comment>
<evidence type="ECO:0000256" key="5">
    <source>
        <dbReference type="ARBA" id="ARBA00022840"/>
    </source>
</evidence>
<evidence type="ECO:0000256" key="7">
    <source>
        <dbReference type="ARBA" id="ARBA00038999"/>
    </source>
</evidence>
<name>A0A0D2X099_CAPO3</name>
<dbReference type="FunFam" id="3.30.200.20:FF:000040">
    <property type="entry name" value="Dual specificity mitogen-activated protein kinase kinase"/>
    <property type="match status" value="1"/>
</dbReference>
<feature type="domain" description="Protein kinase" evidence="12">
    <location>
        <begin position="317"/>
        <end position="595"/>
    </location>
</feature>
<evidence type="ECO:0000256" key="6">
    <source>
        <dbReference type="ARBA" id="ARBA00038035"/>
    </source>
</evidence>
<dbReference type="Gene3D" id="3.10.20.90">
    <property type="entry name" value="Phosphatidylinositol 3-kinase Catalytic Subunit, Chain A, domain 1"/>
    <property type="match status" value="1"/>
</dbReference>
<dbReference type="Gene3D" id="1.10.510.10">
    <property type="entry name" value="Transferase(Phosphotransferase) domain 1"/>
    <property type="match status" value="1"/>
</dbReference>
<dbReference type="PANTHER" id="PTHR48013:SF9">
    <property type="entry name" value="DUAL SPECIFICITY MITOGEN-ACTIVATED PROTEIN KINASE KINASE 5"/>
    <property type="match status" value="1"/>
</dbReference>
<dbReference type="InterPro" id="IPR011009">
    <property type="entry name" value="Kinase-like_dom_sf"/>
</dbReference>
<dbReference type="EMBL" id="KE346360">
    <property type="protein sequence ID" value="KJE88689.1"/>
    <property type="molecule type" value="Genomic_DNA"/>
</dbReference>
<evidence type="ECO:0000256" key="8">
    <source>
        <dbReference type="ARBA" id="ARBA00049014"/>
    </source>
</evidence>
<comment type="catalytic activity">
    <reaction evidence="9">
        <text>L-threonyl-[protein] + ATP = O-phospho-L-threonyl-[protein] + ADP + H(+)</text>
        <dbReference type="Rhea" id="RHEA:46608"/>
        <dbReference type="Rhea" id="RHEA-COMP:11060"/>
        <dbReference type="Rhea" id="RHEA-COMP:11605"/>
        <dbReference type="ChEBI" id="CHEBI:15378"/>
        <dbReference type="ChEBI" id="CHEBI:30013"/>
        <dbReference type="ChEBI" id="CHEBI:30616"/>
        <dbReference type="ChEBI" id="CHEBI:61977"/>
        <dbReference type="ChEBI" id="CHEBI:456216"/>
        <dbReference type="EC" id="2.7.12.2"/>
    </reaction>
</comment>
<dbReference type="CDD" id="cd05992">
    <property type="entry name" value="PB1"/>
    <property type="match status" value="1"/>
</dbReference>
<keyword evidence="5 11" id="KW-0067">ATP-binding</keyword>
<dbReference type="InterPro" id="IPR000719">
    <property type="entry name" value="Prot_kinase_dom"/>
</dbReference>
<dbReference type="InterPro" id="IPR017441">
    <property type="entry name" value="Protein_kinase_ATP_BS"/>
</dbReference>
<keyword evidence="3 11" id="KW-0547">Nucleotide-binding</keyword>
<dbReference type="Gene3D" id="3.30.200.20">
    <property type="entry name" value="Phosphorylase Kinase, domain 1"/>
    <property type="match status" value="1"/>
</dbReference>
<dbReference type="Pfam" id="PF00069">
    <property type="entry name" value="Pkinase"/>
    <property type="match status" value="1"/>
</dbReference>
<dbReference type="SUPFAM" id="SSF56112">
    <property type="entry name" value="Protein kinase-like (PK-like)"/>
    <property type="match status" value="1"/>
</dbReference>
<organism evidence="14 15">
    <name type="scientific">Capsaspora owczarzaki (strain ATCC 30864)</name>
    <dbReference type="NCBI Taxonomy" id="595528"/>
    <lineage>
        <taxon>Eukaryota</taxon>
        <taxon>Filasterea</taxon>
        <taxon>Capsaspora</taxon>
    </lineage>
</organism>
<protein>
    <recommendedName>
        <fullName evidence="7">mitogen-activated protein kinase kinase</fullName>
        <ecNumber evidence="7">2.7.12.2</ecNumber>
    </recommendedName>
</protein>
<reference evidence="15" key="1">
    <citation type="submission" date="2011-02" db="EMBL/GenBank/DDBJ databases">
        <title>The Genome Sequence of Capsaspora owczarzaki ATCC 30864.</title>
        <authorList>
            <person name="Russ C."/>
            <person name="Cuomo C."/>
            <person name="Burger G."/>
            <person name="Gray M.W."/>
            <person name="Holland P.W.H."/>
            <person name="King N."/>
            <person name="Lang F.B.F."/>
            <person name="Roger A.J."/>
            <person name="Ruiz-Trillo I."/>
            <person name="Young S.K."/>
            <person name="Zeng Q."/>
            <person name="Gargeya S."/>
            <person name="Alvarado L."/>
            <person name="Berlin A."/>
            <person name="Chapman S.B."/>
            <person name="Chen Z."/>
            <person name="Freedman E."/>
            <person name="Gellesch M."/>
            <person name="Goldberg J."/>
            <person name="Griggs A."/>
            <person name="Gujja S."/>
            <person name="Heilman E."/>
            <person name="Heiman D."/>
            <person name="Howarth C."/>
            <person name="Mehta T."/>
            <person name="Neiman D."/>
            <person name="Pearson M."/>
            <person name="Roberts A."/>
            <person name="Saif S."/>
            <person name="Shea T."/>
            <person name="Shenoy N."/>
            <person name="Sisk P."/>
            <person name="Stolte C."/>
            <person name="Sykes S."/>
            <person name="White J."/>
            <person name="Yandava C."/>
            <person name="Haas B."/>
            <person name="Nusbaum C."/>
            <person name="Birren B."/>
        </authorList>
    </citation>
    <scope>NUCLEOTIDE SEQUENCE</scope>
    <source>
        <strain evidence="15">ATCC 30864</strain>
    </source>
</reference>